<proteinExistence type="predicted"/>
<feature type="transmembrane region" description="Helical" evidence="1">
    <location>
        <begin position="29"/>
        <end position="49"/>
    </location>
</feature>
<feature type="transmembrane region" description="Helical" evidence="1">
    <location>
        <begin position="116"/>
        <end position="138"/>
    </location>
</feature>
<reference evidence="2" key="1">
    <citation type="submission" date="2022-07" db="EMBL/GenBank/DDBJ databases">
        <title>Taxonomy of Aspergillus series Nigri: significant species reduction supported by multi-species coalescent approaches.</title>
        <authorList>
            <person name="Bian C."/>
            <person name="Kusuya Y."/>
            <person name="Sklenar F."/>
            <person name="D'hooge E."/>
            <person name="Yaguchi T."/>
            <person name="Takahashi H."/>
            <person name="Hubka V."/>
        </authorList>
    </citation>
    <scope>NUCLEOTIDE SEQUENCE</scope>
    <source>
        <strain evidence="2">IFM 63604</strain>
    </source>
</reference>
<evidence type="ECO:0000313" key="3">
    <source>
        <dbReference type="Proteomes" id="UP001144191"/>
    </source>
</evidence>
<sequence length="194" mass="21455">MASQSQVLVPFAGQTRYMRMLLEVDDMPWMYNVITGVAHWTLLAGYLIVPGTFTALQRSGQVQDVLAKDHVGQAVLNTIQNPPLLAIACILFVASTAALGWLYWEWQRNYIWLVNRLFLPIIMNAAAGLATTLINIYTARDGDWSIMALITTIITGVTLVAAASLTIVFKFIKLKEVQEAHLREVYLGGSGRSA</sequence>
<protein>
    <submittedName>
        <fullName evidence="2">Uncharacterized protein</fullName>
    </submittedName>
</protein>
<keyword evidence="1" id="KW-0812">Transmembrane</keyword>
<evidence type="ECO:0000313" key="2">
    <source>
        <dbReference type="EMBL" id="GLA55982.1"/>
    </source>
</evidence>
<comment type="caution">
    <text evidence="2">The sequence shown here is derived from an EMBL/GenBank/DDBJ whole genome shotgun (WGS) entry which is preliminary data.</text>
</comment>
<dbReference type="AlphaFoldDB" id="A0A9W6AG27"/>
<dbReference type="EMBL" id="BRPB01000192">
    <property type="protein sequence ID" value="GLA55982.1"/>
    <property type="molecule type" value="Genomic_DNA"/>
</dbReference>
<keyword evidence="1" id="KW-0472">Membrane</keyword>
<dbReference type="Proteomes" id="UP001144191">
    <property type="component" value="Unassembled WGS sequence"/>
</dbReference>
<name>A0A9W6AG27_ASPNG</name>
<accession>A0A9W6AG27</accession>
<gene>
    <name evidence="2" type="ORF">AnigIFM63604_003471</name>
</gene>
<organism evidence="2 3">
    <name type="scientific">Aspergillus niger</name>
    <dbReference type="NCBI Taxonomy" id="5061"/>
    <lineage>
        <taxon>Eukaryota</taxon>
        <taxon>Fungi</taxon>
        <taxon>Dikarya</taxon>
        <taxon>Ascomycota</taxon>
        <taxon>Pezizomycotina</taxon>
        <taxon>Eurotiomycetes</taxon>
        <taxon>Eurotiomycetidae</taxon>
        <taxon>Eurotiales</taxon>
        <taxon>Aspergillaceae</taxon>
        <taxon>Aspergillus</taxon>
        <taxon>Aspergillus subgen. Circumdati</taxon>
    </lineage>
</organism>
<feature type="transmembrane region" description="Helical" evidence="1">
    <location>
        <begin position="84"/>
        <end position="104"/>
    </location>
</feature>
<keyword evidence="1" id="KW-1133">Transmembrane helix</keyword>
<evidence type="ECO:0000256" key="1">
    <source>
        <dbReference type="SAM" id="Phobius"/>
    </source>
</evidence>
<feature type="transmembrane region" description="Helical" evidence="1">
    <location>
        <begin position="144"/>
        <end position="169"/>
    </location>
</feature>